<proteinExistence type="predicted"/>
<protein>
    <recommendedName>
        <fullName evidence="4">Subtilisin inhibitor-like</fullName>
    </recommendedName>
</protein>
<sequence>MTVSKVALAVAMIVTGAAMVGAGDASARDIGSGRGDRRAKVYECVDTALVFDYVLGARCTARGGAPEQGVAYGVRVTDAERAFDCDSAIAGDVNVKREGKVKTLTGYRCRETEEFAPE</sequence>
<dbReference type="EMBL" id="QQBC01000008">
    <property type="protein sequence ID" value="RDI64361.1"/>
    <property type="molecule type" value="Genomic_DNA"/>
</dbReference>
<reference evidence="2 3" key="1">
    <citation type="submission" date="2018-07" db="EMBL/GenBank/DDBJ databases">
        <title>Genomic Encyclopedia of Type Strains, Phase IV (KMG-IV): sequencing the most valuable type-strain genomes for metagenomic binning, comparative biology and taxonomic classification.</title>
        <authorList>
            <person name="Goeker M."/>
        </authorList>
    </citation>
    <scope>NUCLEOTIDE SEQUENCE [LARGE SCALE GENOMIC DNA]</scope>
    <source>
        <strain evidence="2 3">DSM 44290</strain>
    </source>
</reference>
<evidence type="ECO:0000313" key="2">
    <source>
        <dbReference type="EMBL" id="RDI64361.1"/>
    </source>
</evidence>
<evidence type="ECO:0008006" key="4">
    <source>
        <dbReference type="Google" id="ProtNLM"/>
    </source>
</evidence>
<evidence type="ECO:0000256" key="1">
    <source>
        <dbReference type="SAM" id="SignalP"/>
    </source>
</evidence>
<organism evidence="2 3">
    <name type="scientific">Nocardia pseudobrasiliensis</name>
    <dbReference type="NCBI Taxonomy" id="45979"/>
    <lineage>
        <taxon>Bacteria</taxon>
        <taxon>Bacillati</taxon>
        <taxon>Actinomycetota</taxon>
        <taxon>Actinomycetes</taxon>
        <taxon>Mycobacteriales</taxon>
        <taxon>Nocardiaceae</taxon>
        <taxon>Nocardia</taxon>
    </lineage>
</organism>
<dbReference type="AlphaFoldDB" id="A0A370I2G0"/>
<accession>A0A370I2G0</accession>
<gene>
    <name evidence="2" type="ORF">DFR76_108193</name>
</gene>
<dbReference type="Proteomes" id="UP000254869">
    <property type="component" value="Unassembled WGS sequence"/>
</dbReference>
<feature type="chain" id="PRO_5038819155" description="Subtilisin inhibitor-like" evidence="1">
    <location>
        <begin position="23"/>
        <end position="118"/>
    </location>
</feature>
<keyword evidence="1" id="KW-0732">Signal</keyword>
<feature type="signal peptide" evidence="1">
    <location>
        <begin position="1"/>
        <end position="22"/>
    </location>
</feature>
<dbReference type="RefSeq" id="WP_147288010.1">
    <property type="nucleotide sequence ID" value="NZ_QQBC01000008.1"/>
</dbReference>
<keyword evidence="3" id="KW-1185">Reference proteome</keyword>
<name>A0A370I2G0_9NOCA</name>
<evidence type="ECO:0000313" key="3">
    <source>
        <dbReference type="Proteomes" id="UP000254869"/>
    </source>
</evidence>
<comment type="caution">
    <text evidence="2">The sequence shown here is derived from an EMBL/GenBank/DDBJ whole genome shotgun (WGS) entry which is preliminary data.</text>
</comment>